<dbReference type="CDD" id="cd00054">
    <property type="entry name" value="EGF_CA"/>
    <property type="match status" value="1"/>
</dbReference>
<dbReference type="AlphaFoldDB" id="A0A3B4WBP8"/>
<name>A0A3B4WBP8_SERLL</name>
<reference evidence="3" key="2">
    <citation type="submission" date="2025-09" db="UniProtKB">
        <authorList>
            <consortium name="Ensembl"/>
        </authorList>
    </citation>
    <scope>IDENTIFICATION</scope>
</reference>
<dbReference type="Proteomes" id="UP000261360">
    <property type="component" value="Unplaced"/>
</dbReference>
<evidence type="ECO:0000313" key="4">
    <source>
        <dbReference type="Proteomes" id="UP000261360"/>
    </source>
</evidence>
<keyword evidence="1" id="KW-1015">Disulfide bond</keyword>
<accession>A0A3B4WBP8</accession>
<protein>
    <recommendedName>
        <fullName evidence="2">NOTCH1 EGF-like calcium-binding domain-containing protein</fullName>
    </recommendedName>
</protein>
<dbReference type="SUPFAM" id="SSF57196">
    <property type="entry name" value="EGF/Laminin"/>
    <property type="match status" value="1"/>
</dbReference>
<dbReference type="Ensembl" id="ENSSLDT00000001680.1">
    <property type="protein sequence ID" value="ENSSLDP00000001596.1"/>
    <property type="gene ID" value="ENSSLDG00000001331.1"/>
</dbReference>
<feature type="domain" description="NOTCH1 EGF-like calcium-binding" evidence="2">
    <location>
        <begin position="11"/>
        <end position="35"/>
    </location>
</feature>
<dbReference type="Pfam" id="PF07645">
    <property type="entry name" value="EGF_CA"/>
    <property type="match status" value="1"/>
</dbReference>
<evidence type="ECO:0000256" key="1">
    <source>
        <dbReference type="ARBA" id="ARBA00023157"/>
    </source>
</evidence>
<dbReference type="InterPro" id="IPR049883">
    <property type="entry name" value="NOTCH1_EGF-like"/>
</dbReference>
<organism evidence="3 4">
    <name type="scientific">Seriola lalandi dorsalis</name>
    <dbReference type="NCBI Taxonomy" id="1841481"/>
    <lineage>
        <taxon>Eukaryota</taxon>
        <taxon>Metazoa</taxon>
        <taxon>Chordata</taxon>
        <taxon>Craniata</taxon>
        <taxon>Vertebrata</taxon>
        <taxon>Euteleostomi</taxon>
        <taxon>Actinopterygii</taxon>
        <taxon>Neopterygii</taxon>
        <taxon>Teleostei</taxon>
        <taxon>Neoteleostei</taxon>
        <taxon>Acanthomorphata</taxon>
        <taxon>Carangaria</taxon>
        <taxon>Carangiformes</taxon>
        <taxon>Carangidae</taxon>
        <taxon>Seriola</taxon>
    </lineage>
</organism>
<proteinExistence type="predicted"/>
<keyword evidence="4" id="KW-1185">Reference proteome</keyword>
<evidence type="ECO:0000259" key="2">
    <source>
        <dbReference type="Pfam" id="PF07645"/>
    </source>
</evidence>
<evidence type="ECO:0000313" key="3">
    <source>
        <dbReference type="Ensembl" id="ENSSLDP00000001596.1"/>
    </source>
</evidence>
<dbReference type="Gene3D" id="2.10.25.10">
    <property type="entry name" value="Laminin"/>
    <property type="match status" value="1"/>
</dbReference>
<reference evidence="3" key="1">
    <citation type="submission" date="2025-08" db="UniProtKB">
        <authorList>
            <consortium name="Ensembl"/>
        </authorList>
    </citation>
    <scope>IDENTIFICATION</scope>
</reference>
<sequence>GNPAIWRSLTGACEPERVCVNTVGSFRCDCPPGERVKEPPSCLLYFVQPLHA</sequence>